<accession>A0ABY6LPJ3</accession>
<evidence type="ECO:0000313" key="1">
    <source>
        <dbReference type="EMBL" id="UYV83031.1"/>
    </source>
</evidence>
<dbReference type="Proteomes" id="UP001235939">
    <property type="component" value="Chromosome 22"/>
</dbReference>
<keyword evidence="2" id="KW-1185">Reference proteome</keyword>
<name>A0ABY6LPJ3_9ARAC</name>
<organism evidence="1 2">
    <name type="scientific">Cordylochernes scorpioides</name>
    <dbReference type="NCBI Taxonomy" id="51811"/>
    <lineage>
        <taxon>Eukaryota</taxon>
        <taxon>Metazoa</taxon>
        <taxon>Ecdysozoa</taxon>
        <taxon>Arthropoda</taxon>
        <taxon>Chelicerata</taxon>
        <taxon>Arachnida</taxon>
        <taxon>Pseudoscorpiones</taxon>
        <taxon>Cheliferoidea</taxon>
        <taxon>Chernetidae</taxon>
        <taxon>Cordylochernes</taxon>
    </lineage>
</organism>
<dbReference type="Gene3D" id="3.30.420.10">
    <property type="entry name" value="Ribonuclease H-like superfamily/Ribonuclease H"/>
    <property type="match status" value="1"/>
</dbReference>
<dbReference type="EMBL" id="CP092884">
    <property type="protein sequence ID" value="UYV83031.1"/>
    <property type="molecule type" value="Genomic_DNA"/>
</dbReference>
<protein>
    <submittedName>
        <fullName evidence="1">Uncharacterized protein</fullName>
    </submittedName>
</protein>
<dbReference type="InterPro" id="IPR036397">
    <property type="entry name" value="RNaseH_sf"/>
</dbReference>
<gene>
    <name evidence="1" type="ORF">LAZ67_22001849</name>
</gene>
<sequence length="146" mass="17073">MCHALLHSPISDAAQIVAANRSAAPSRNMIHRCTSILFQEFNVSVTYRLLCLPLYNRLTLETCAEANNSAFVHLKRSPAKFVPHLLTNEQKEQRKETCKNMVEMFNSDPYWLKNVITGDETWVYTFKIIIIRFIYSYRREETWLKA</sequence>
<proteinExistence type="predicted"/>
<evidence type="ECO:0000313" key="2">
    <source>
        <dbReference type="Proteomes" id="UP001235939"/>
    </source>
</evidence>
<reference evidence="1 2" key="1">
    <citation type="submission" date="2022-03" db="EMBL/GenBank/DDBJ databases">
        <title>A chromosomal length assembly of Cordylochernes scorpioides.</title>
        <authorList>
            <person name="Zeh D."/>
            <person name="Zeh J."/>
        </authorList>
    </citation>
    <scope>NUCLEOTIDE SEQUENCE [LARGE SCALE GENOMIC DNA]</scope>
    <source>
        <strain evidence="1">IN4F17</strain>
        <tissue evidence="1">Whole Body</tissue>
    </source>
</reference>